<gene>
    <name evidence="1" type="ORF">FIBSPDRAFT_1054965</name>
</gene>
<dbReference type="Proteomes" id="UP000076532">
    <property type="component" value="Unassembled WGS sequence"/>
</dbReference>
<evidence type="ECO:0000313" key="1">
    <source>
        <dbReference type="EMBL" id="KZP03979.1"/>
    </source>
</evidence>
<proteinExistence type="predicted"/>
<reference evidence="1 2" key="1">
    <citation type="journal article" date="2016" name="Mol. Biol. Evol.">
        <title>Comparative Genomics of Early-Diverging Mushroom-Forming Fungi Provides Insights into the Origins of Lignocellulose Decay Capabilities.</title>
        <authorList>
            <person name="Nagy L.G."/>
            <person name="Riley R."/>
            <person name="Tritt A."/>
            <person name="Adam C."/>
            <person name="Daum C."/>
            <person name="Floudas D."/>
            <person name="Sun H."/>
            <person name="Yadav J.S."/>
            <person name="Pangilinan J."/>
            <person name="Larsson K.H."/>
            <person name="Matsuura K."/>
            <person name="Barry K."/>
            <person name="Labutti K."/>
            <person name="Kuo R."/>
            <person name="Ohm R.A."/>
            <person name="Bhattacharya S.S."/>
            <person name="Shirouzu T."/>
            <person name="Yoshinaga Y."/>
            <person name="Martin F.M."/>
            <person name="Grigoriev I.V."/>
            <person name="Hibbett D.S."/>
        </authorList>
    </citation>
    <scope>NUCLEOTIDE SEQUENCE [LARGE SCALE GENOMIC DNA]</scope>
    <source>
        <strain evidence="1 2">CBS 109695</strain>
    </source>
</reference>
<name>A0A167UIH0_9AGAM</name>
<dbReference type="AlphaFoldDB" id="A0A167UIH0"/>
<protein>
    <submittedName>
        <fullName evidence="1">Uncharacterized protein</fullName>
    </submittedName>
</protein>
<evidence type="ECO:0000313" key="2">
    <source>
        <dbReference type="Proteomes" id="UP000076532"/>
    </source>
</evidence>
<organism evidence="1 2">
    <name type="scientific">Athelia psychrophila</name>
    <dbReference type="NCBI Taxonomy" id="1759441"/>
    <lineage>
        <taxon>Eukaryota</taxon>
        <taxon>Fungi</taxon>
        <taxon>Dikarya</taxon>
        <taxon>Basidiomycota</taxon>
        <taxon>Agaricomycotina</taxon>
        <taxon>Agaricomycetes</taxon>
        <taxon>Agaricomycetidae</taxon>
        <taxon>Atheliales</taxon>
        <taxon>Atheliaceae</taxon>
        <taxon>Athelia</taxon>
    </lineage>
</organism>
<sequence>MSRTSFIHLRMLSLADTYTLTGRGQFALTPYNVYKLGMQSRITLGCANLRASGEVSLGPDCSREKYLDSSTPHAEEHDARSLVDESRRSFMPQASRTSSGRFVAKTIAISIDLYPSVDVSVQAYVNALATAQYLDKAVILQVHEFAVLIEQHRWEYRTFSFILLLF</sequence>
<dbReference type="EMBL" id="KV417974">
    <property type="protein sequence ID" value="KZP03979.1"/>
    <property type="molecule type" value="Genomic_DNA"/>
</dbReference>
<keyword evidence="2" id="KW-1185">Reference proteome</keyword>
<accession>A0A167UIH0</accession>